<keyword evidence="3" id="KW-1185">Reference proteome</keyword>
<sequence length="126" mass="12939">MALAAGGCGFAGAHGSGVHGASSAGDRVGTATTGSNGVQHITVKGDENMQFTPNVIKAHPGKLTITLVTTGATPHDLQVTRLHANTGMVKKGKPGEVEVDLSSAGRYDFVCTYHVRQHMTGVIEVS</sequence>
<reference evidence="3" key="1">
    <citation type="journal article" date="2021" name="Int. J. Syst. Evol. Microbiol.">
        <title>Actinocatenispora comari sp. nov., an endophytic actinomycete isolated from aerial parts of Comarum salesowianum.</title>
        <authorList>
            <person name="Oyunbileg N."/>
            <person name="Iizaka Y."/>
            <person name="Hamada M."/>
            <person name="Davaapurev B.O."/>
            <person name="Fukumoto A."/>
            <person name="Tsetseg B."/>
            <person name="Kato F."/>
            <person name="Tamura T."/>
            <person name="Batkhuu J."/>
            <person name="Anzai Y."/>
        </authorList>
    </citation>
    <scope>NUCLEOTIDE SEQUENCE [LARGE SCALE GENOMIC DNA]</scope>
    <source>
        <strain evidence="3">NUM-2625</strain>
    </source>
</reference>
<evidence type="ECO:0000313" key="2">
    <source>
        <dbReference type="EMBL" id="GIL29307.1"/>
    </source>
</evidence>
<gene>
    <name evidence="2" type="ORF">NUM_45610</name>
</gene>
<protein>
    <recommendedName>
        <fullName evidence="1">EfeO-type cupredoxin-like domain-containing protein</fullName>
    </recommendedName>
</protein>
<dbReference type="EMBL" id="BOPO01000090">
    <property type="protein sequence ID" value="GIL29307.1"/>
    <property type="molecule type" value="Genomic_DNA"/>
</dbReference>
<dbReference type="InterPro" id="IPR008972">
    <property type="entry name" value="Cupredoxin"/>
</dbReference>
<organism evidence="2 3">
    <name type="scientific">Actinocatenispora comari</name>
    <dbReference type="NCBI Taxonomy" id="2807577"/>
    <lineage>
        <taxon>Bacteria</taxon>
        <taxon>Bacillati</taxon>
        <taxon>Actinomycetota</taxon>
        <taxon>Actinomycetes</taxon>
        <taxon>Micromonosporales</taxon>
        <taxon>Micromonosporaceae</taxon>
        <taxon>Actinocatenispora</taxon>
    </lineage>
</organism>
<dbReference type="SUPFAM" id="SSF49503">
    <property type="entry name" value="Cupredoxins"/>
    <property type="match status" value="1"/>
</dbReference>
<evidence type="ECO:0000313" key="3">
    <source>
        <dbReference type="Proteomes" id="UP000614996"/>
    </source>
</evidence>
<comment type="caution">
    <text evidence="2">The sequence shown here is derived from an EMBL/GenBank/DDBJ whole genome shotgun (WGS) entry which is preliminary data.</text>
</comment>
<dbReference type="AlphaFoldDB" id="A0A8J4AGM3"/>
<dbReference type="Pfam" id="PF13473">
    <property type="entry name" value="Cupredoxin_1"/>
    <property type="match status" value="1"/>
</dbReference>
<evidence type="ECO:0000259" key="1">
    <source>
        <dbReference type="Pfam" id="PF13473"/>
    </source>
</evidence>
<dbReference type="Gene3D" id="2.60.40.420">
    <property type="entry name" value="Cupredoxins - blue copper proteins"/>
    <property type="match status" value="1"/>
</dbReference>
<proteinExistence type="predicted"/>
<feature type="domain" description="EfeO-type cupredoxin-like" evidence="1">
    <location>
        <begin position="39"/>
        <end position="122"/>
    </location>
</feature>
<name>A0A8J4AGM3_9ACTN</name>
<dbReference type="InterPro" id="IPR028096">
    <property type="entry name" value="EfeO_Cupredoxin"/>
</dbReference>
<dbReference type="Proteomes" id="UP000614996">
    <property type="component" value="Unassembled WGS sequence"/>
</dbReference>
<accession>A0A8J4AGM3</accession>